<feature type="region of interest" description="Disordered" evidence="1">
    <location>
        <begin position="201"/>
        <end position="263"/>
    </location>
</feature>
<reference evidence="3 4" key="1">
    <citation type="journal article" date="2016" name="Nat. Commun.">
        <title>Extremotolerant tardigrade genome and improved radiotolerance of human cultured cells by tardigrade-unique protein.</title>
        <authorList>
            <person name="Hashimoto T."/>
            <person name="Horikawa D.D."/>
            <person name="Saito Y."/>
            <person name="Kuwahara H."/>
            <person name="Kozuka-Hata H."/>
            <person name="Shin-I T."/>
            <person name="Minakuchi Y."/>
            <person name="Ohishi K."/>
            <person name="Motoyama A."/>
            <person name="Aizu T."/>
            <person name="Enomoto A."/>
            <person name="Kondo K."/>
            <person name="Tanaka S."/>
            <person name="Hara Y."/>
            <person name="Koshikawa S."/>
            <person name="Sagara H."/>
            <person name="Miura T."/>
            <person name="Yokobori S."/>
            <person name="Miyagawa K."/>
            <person name="Suzuki Y."/>
            <person name="Kubo T."/>
            <person name="Oyama M."/>
            <person name="Kohara Y."/>
            <person name="Fujiyama A."/>
            <person name="Arakawa K."/>
            <person name="Katayama T."/>
            <person name="Toyoda A."/>
            <person name="Kunieda T."/>
        </authorList>
    </citation>
    <scope>NUCLEOTIDE SEQUENCE [LARGE SCALE GENOMIC DNA]</scope>
    <source>
        <strain evidence="3 4">YOKOZUNA-1</strain>
    </source>
</reference>
<feature type="domain" description="Chromo" evidence="2">
    <location>
        <begin position="291"/>
        <end position="332"/>
    </location>
</feature>
<evidence type="ECO:0000259" key="2">
    <source>
        <dbReference type="PROSITE" id="PS50013"/>
    </source>
</evidence>
<feature type="compositionally biased region" description="Polar residues" evidence="1">
    <location>
        <begin position="28"/>
        <end position="39"/>
    </location>
</feature>
<protein>
    <recommendedName>
        <fullName evidence="2">Chromo domain-containing protein</fullName>
    </recommendedName>
</protein>
<dbReference type="InterPro" id="IPR000953">
    <property type="entry name" value="Chromo/chromo_shadow_dom"/>
</dbReference>
<feature type="compositionally biased region" description="Polar residues" evidence="1">
    <location>
        <begin position="55"/>
        <end position="68"/>
    </location>
</feature>
<gene>
    <name evidence="3" type="primary">RvY_10888-1</name>
    <name evidence="3" type="synonym">RvY_10888.1</name>
    <name evidence="3" type="ORF">RvY_10888</name>
</gene>
<dbReference type="Proteomes" id="UP000186922">
    <property type="component" value="Unassembled WGS sequence"/>
</dbReference>
<feature type="compositionally biased region" description="Polar residues" evidence="1">
    <location>
        <begin position="10"/>
        <end position="19"/>
    </location>
</feature>
<dbReference type="Gene3D" id="2.40.50.40">
    <property type="match status" value="1"/>
</dbReference>
<dbReference type="AlphaFoldDB" id="A0A1D1VN71"/>
<dbReference type="EMBL" id="BDGG01000005">
    <property type="protein sequence ID" value="GAU99958.1"/>
    <property type="molecule type" value="Genomic_DNA"/>
</dbReference>
<feature type="compositionally biased region" description="Polar residues" evidence="1">
    <location>
        <begin position="234"/>
        <end position="255"/>
    </location>
</feature>
<evidence type="ECO:0000256" key="1">
    <source>
        <dbReference type="SAM" id="MobiDB-lite"/>
    </source>
</evidence>
<proteinExistence type="predicted"/>
<feature type="region of interest" description="Disordered" evidence="1">
    <location>
        <begin position="1"/>
        <end position="68"/>
    </location>
</feature>
<comment type="caution">
    <text evidence="3">The sequence shown here is derived from an EMBL/GenBank/DDBJ whole genome shotgun (WGS) entry which is preliminary data.</text>
</comment>
<sequence length="332" mass="36790">MADISDKEATSSCDSSAKFTKSRDQETDCATSGMGTSEKVSYGTNSGAAGTSSGHADSNATSSATLNNDPKREILDAAVDAILTRKERPTCVREKFELTFIELDRALLGKGAVETVNRSRGGRRAWKPQHDKTLWAAVDDVVSKGMSMRASAHKHKIHQHRIKRALIERGIPAPSPLVRGNLEAAVRDVLEGRFSANTAAQVHKVGHRRLKNRLQERGCVQKGPQGPRGAQQWMKAQSGSVNEKDQPATSETPESNQKEDWSDNIYENTLSHAQKEGKLREERSLDQEATEEIERIVDVRTRRQYLVKWQGETEASWVDEDVFLGLSNLTIK</sequence>
<organism evidence="3 4">
    <name type="scientific">Ramazzottius varieornatus</name>
    <name type="common">Water bear</name>
    <name type="synonym">Tardigrade</name>
    <dbReference type="NCBI Taxonomy" id="947166"/>
    <lineage>
        <taxon>Eukaryota</taxon>
        <taxon>Metazoa</taxon>
        <taxon>Ecdysozoa</taxon>
        <taxon>Tardigrada</taxon>
        <taxon>Eutardigrada</taxon>
        <taxon>Parachela</taxon>
        <taxon>Hypsibioidea</taxon>
        <taxon>Ramazzottiidae</taxon>
        <taxon>Ramazzottius</taxon>
    </lineage>
</organism>
<dbReference type="SUPFAM" id="SSF54160">
    <property type="entry name" value="Chromo domain-like"/>
    <property type="match status" value="1"/>
</dbReference>
<dbReference type="InterPro" id="IPR016197">
    <property type="entry name" value="Chromo-like_dom_sf"/>
</dbReference>
<evidence type="ECO:0000313" key="3">
    <source>
        <dbReference type="EMBL" id="GAU99958.1"/>
    </source>
</evidence>
<accession>A0A1D1VN71</accession>
<dbReference type="PROSITE" id="PS50013">
    <property type="entry name" value="CHROMO_2"/>
    <property type="match status" value="1"/>
</dbReference>
<evidence type="ECO:0000313" key="4">
    <source>
        <dbReference type="Proteomes" id="UP000186922"/>
    </source>
</evidence>
<dbReference type="CDD" id="cd00024">
    <property type="entry name" value="CD_CSD"/>
    <property type="match status" value="1"/>
</dbReference>
<keyword evidence="4" id="KW-1185">Reference proteome</keyword>
<name>A0A1D1VN71_RAMVA</name>
<feature type="compositionally biased region" description="Low complexity" evidence="1">
    <location>
        <begin position="41"/>
        <end position="54"/>
    </location>
</feature>